<gene>
    <name evidence="1" type="ORF">GCM10007116_20330</name>
</gene>
<dbReference type="AlphaFoldDB" id="A0A830H3D0"/>
<organism evidence="1 2">
    <name type="scientific">Sulfodiicoccus acidiphilus</name>
    <dbReference type="NCBI Taxonomy" id="1670455"/>
    <lineage>
        <taxon>Archaea</taxon>
        <taxon>Thermoproteota</taxon>
        <taxon>Thermoprotei</taxon>
        <taxon>Sulfolobales</taxon>
        <taxon>Sulfolobaceae</taxon>
        <taxon>Sulfodiicoccus</taxon>
    </lineage>
</organism>
<protein>
    <submittedName>
        <fullName evidence="1">Uncharacterized protein</fullName>
    </submittedName>
</protein>
<name>A0A830H3D0_9CREN</name>
<evidence type="ECO:0000313" key="1">
    <source>
        <dbReference type="EMBL" id="GGU03319.1"/>
    </source>
</evidence>
<dbReference type="EMBL" id="BMQS01000025">
    <property type="protein sequence ID" value="GGU03319.1"/>
    <property type="molecule type" value="Genomic_DNA"/>
</dbReference>
<comment type="caution">
    <text evidence="1">The sequence shown here is derived from an EMBL/GenBank/DDBJ whole genome shotgun (WGS) entry which is preliminary data.</text>
</comment>
<evidence type="ECO:0000313" key="2">
    <source>
        <dbReference type="Proteomes" id="UP000616143"/>
    </source>
</evidence>
<sequence>MVEFETEGEIPWVTIKLKDGSVLKMKVFVTGVIRVGNDPNTGLPIYAIQTQPVIQNVKIPSELIKKPGRGSNPMT</sequence>
<reference evidence="1" key="2">
    <citation type="submission" date="2020-09" db="EMBL/GenBank/DDBJ databases">
        <authorList>
            <person name="Sun Q."/>
            <person name="Ohkuma M."/>
        </authorList>
    </citation>
    <scope>NUCLEOTIDE SEQUENCE</scope>
    <source>
        <strain evidence="1">JCM 31740</strain>
    </source>
</reference>
<dbReference type="Proteomes" id="UP000616143">
    <property type="component" value="Unassembled WGS sequence"/>
</dbReference>
<accession>A0A830H3D0</accession>
<reference evidence="1" key="1">
    <citation type="journal article" date="2014" name="Int. J. Syst. Evol. Microbiol.">
        <title>Complete genome sequence of Corynebacterium casei LMG S-19264T (=DSM 44701T), isolated from a smear-ripened cheese.</title>
        <authorList>
            <consortium name="US DOE Joint Genome Institute (JGI-PGF)"/>
            <person name="Walter F."/>
            <person name="Albersmeier A."/>
            <person name="Kalinowski J."/>
            <person name="Ruckert C."/>
        </authorList>
    </citation>
    <scope>NUCLEOTIDE SEQUENCE</scope>
    <source>
        <strain evidence="1">JCM 31740</strain>
    </source>
</reference>
<proteinExistence type="predicted"/>